<dbReference type="KEGG" id="hir:HETIRDRAFT_48659"/>
<dbReference type="AlphaFoldDB" id="W4K2C0"/>
<dbReference type="GeneID" id="20678076"/>
<accession>W4K2C0</accession>
<reference evidence="2 3" key="1">
    <citation type="journal article" date="2012" name="New Phytol.">
        <title>Insight into trade-off between wood decay and parasitism from the genome of a fungal forest pathogen.</title>
        <authorList>
            <person name="Olson A."/>
            <person name="Aerts A."/>
            <person name="Asiegbu F."/>
            <person name="Belbahri L."/>
            <person name="Bouzid O."/>
            <person name="Broberg A."/>
            <person name="Canback B."/>
            <person name="Coutinho P.M."/>
            <person name="Cullen D."/>
            <person name="Dalman K."/>
            <person name="Deflorio G."/>
            <person name="van Diepen L.T."/>
            <person name="Dunand C."/>
            <person name="Duplessis S."/>
            <person name="Durling M."/>
            <person name="Gonthier P."/>
            <person name="Grimwood J."/>
            <person name="Fossdal C.G."/>
            <person name="Hansson D."/>
            <person name="Henrissat B."/>
            <person name="Hietala A."/>
            <person name="Himmelstrand K."/>
            <person name="Hoffmeister D."/>
            <person name="Hogberg N."/>
            <person name="James T.Y."/>
            <person name="Karlsson M."/>
            <person name="Kohler A."/>
            <person name="Kues U."/>
            <person name="Lee Y.H."/>
            <person name="Lin Y.C."/>
            <person name="Lind M."/>
            <person name="Lindquist E."/>
            <person name="Lombard V."/>
            <person name="Lucas S."/>
            <person name="Lunden K."/>
            <person name="Morin E."/>
            <person name="Murat C."/>
            <person name="Park J."/>
            <person name="Raffaello T."/>
            <person name="Rouze P."/>
            <person name="Salamov A."/>
            <person name="Schmutz J."/>
            <person name="Solheim H."/>
            <person name="Stahlberg J."/>
            <person name="Velez H."/>
            <person name="de Vries R.P."/>
            <person name="Wiebenga A."/>
            <person name="Woodward S."/>
            <person name="Yakovlev I."/>
            <person name="Garbelotto M."/>
            <person name="Martin F."/>
            <person name="Grigoriev I.V."/>
            <person name="Stenlid J."/>
        </authorList>
    </citation>
    <scope>NUCLEOTIDE SEQUENCE [LARGE SCALE GENOMIC DNA]</scope>
    <source>
        <strain evidence="2 3">TC 32-1</strain>
    </source>
</reference>
<organism evidence="2 3">
    <name type="scientific">Heterobasidion irregulare (strain TC 32-1)</name>
    <dbReference type="NCBI Taxonomy" id="747525"/>
    <lineage>
        <taxon>Eukaryota</taxon>
        <taxon>Fungi</taxon>
        <taxon>Dikarya</taxon>
        <taxon>Basidiomycota</taxon>
        <taxon>Agaricomycotina</taxon>
        <taxon>Agaricomycetes</taxon>
        <taxon>Russulales</taxon>
        <taxon>Bondarzewiaceae</taxon>
        <taxon>Heterobasidion</taxon>
        <taxon>Heterobasidion annosum species complex</taxon>
    </lineage>
</organism>
<protein>
    <recommendedName>
        <fullName evidence="1">Reverse transcriptase domain-containing protein</fullName>
    </recommendedName>
</protein>
<dbReference type="RefSeq" id="XP_009547919.1">
    <property type="nucleotide sequence ID" value="XM_009549624.1"/>
</dbReference>
<dbReference type="InParanoid" id="W4K2C0"/>
<dbReference type="eggNOG" id="ENOG502T23H">
    <property type="taxonomic scope" value="Eukaryota"/>
</dbReference>
<name>W4K2C0_HETIT</name>
<dbReference type="InterPro" id="IPR000477">
    <property type="entry name" value="RT_dom"/>
</dbReference>
<dbReference type="OrthoDB" id="3044497at2759"/>
<dbReference type="PROSITE" id="PS50878">
    <property type="entry name" value="RT_POL"/>
    <property type="match status" value="1"/>
</dbReference>
<sequence length="89" mass="9993">MRKRGIPAKYISFVKNLLSNRRTALRFDDYVSPAIQVINGIGQGDLLSMILYILYNADILSIPKVAQKTNEYVLSYVDDTALLAIGHSF</sequence>
<feature type="non-terminal residue" evidence="2">
    <location>
        <position position="89"/>
    </location>
</feature>
<feature type="domain" description="Reverse transcriptase" evidence="1">
    <location>
        <begin position="1"/>
        <end position="89"/>
    </location>
</feature>
<dbReference type="Proteomes" id="UP000030671">
    <property type="component" value="Unassembled WGS sequence"/>
</dbReference>
<evidence type="ECO:0000313" key="2">
    <source>
        <dbReference type="EMBL" id="ETW79495.1"/>
    </source>
</evidence>
<dbReference type="HOGENOM" id="CLU_169846_1_0_1"/>
<evidence type="ECO:0000259" key="1">
    <source>
        <dbReference type="PROSITE" id="PS50878"/>
    </source>
</evidence>
<keyword evidence="3" id="KW-1185">Reference proteome</keyword>
<gene>
    <name evidence="2" type="ORF">HETIRDRAFT_48659</name>
</gene>
<evidence type="ECO:0000313" key="3">
    <source>
        <dbReference type="Proteomes" id="UP000030671"/>
    </source>
</evidence>
<dbReference type="EMBL" id="KI925460">
    <property type="protein sequence ID" value="ETW79495.1"/>
    <property type="molecule type" value="Genomic_DNA"/>
</dbReference>
<proteinExistence type="predicted"/>